<dbReference type="FunFam" id="3.30.200.20:FF:000278">
    <property type="entry name" value="Calcium/calmodulin-dependent protein kinase II"/>
    <property type="match status" value="1"/>
</dbReference>
<dbReference type="GO" id="GO:0005516">
    <property type="term" value="F:calmodulin binding"/>
    <property type="evidence" value="ECO:0007669"/>
    <property type="project" value="UniProtKB-KW"/>
</dbReference>
<dbReference type="Proteomes" id="UP000301737">
    <property type="component" value="Unassembled WGS sequence"/>
</dbReference>
<gene>
    <name evidence="16" type="primary">CMK2</name>
    <name evidence="16" type="ORF">ZYGM_002704</name>
</gene>
<comment type="similarity">
    <text evidence="1">Belongs to the protein kinase superfamily. CAMK Ser/Thr protein kinase family. CaMK subfamily.</text>
</comment>
<evidence type="ECO:0000256" key="3">
    <source>
        <dbReference type="ARBA" id="ARBA00022527"/>
    </source>
</evidence>
<evidence type="ECO:0000256" key="10">
    <source>
        <dbReference type="ARBA" id="ARBA00047307"/>
    </source>
</evidence>
<evidence type="ECO:0000256" key="1">
    <source>
        <dbReference type="ARBA" id="ARBA00005354"/>
    </source>
</evidence>
<dbReference type="Pfam" id="PF00069">
    <property type="entry name" value="Pkinase"/>
    <property type="match status" value="1"/>
</dbReference>
<keyword evidence="9" id="KW-0112">Calmodulin-binding</keyword>
<evidence type="ECO:0000256" key="6">
    <source>
        <dbReference type="ARBA" id="ARBA00022741"/>
    </source>
</evidence>
<dbReference type="OrthoDB" id="40902at2759"/>
<dbReference type="SUPFAM" id="SSF56112">
    <property type="entry name" value="Protein kinase-like (PK-like)"/>
    <property type="match status" value="1"/>
</dbReference>
<name>A0A4C2E6C1_9SACH</name>
<reference evidence="16 17" key="1">
    <citation type="submission" date="2019-01" db="EMBL/GenBank/DDBJ databases">
        <title>Draft Genome Sequencing of Zygosaccharomyces mellis Ca-7.</title>
        <authorList>
            <person name="Shiwa Y."/>
            <person name="Kanesaki Y."/>
            <person name="Ishige T."/>
            <person name="Mura K."/>
            <person name="Hori T."/>
            <person name="Tamura T."/>
        </authorList>
    </citation>
    <scope>NUCLEOTIDE SEQUENCE [LARGE SCALE GENOMIC DNA]</scope>
    <source>
        <strain evidence="16 17">Ca-7</strain>
    </source>
</reference>
<feature type="region of interest" description="Disordered" evidence="14">
    <location>
        <begin position="443"/>
        <end position="471"/>
    </location>
</feature>
<dbReference type="InterPro" id="IPR000719">
    <property type="entry name" value="Prot_kinase_dom"/>
</dbReference>
<keyword evidence="3 13" id="KW-0723">Serine/threonine-protein kinase</keyword>
<dbReference type="PANTHER" id="PTHR24347">
    <property type="entry name" value="SERINE/THREONINE-PROTEIN KINASE"/>
    <property type="match status" value="1"/>
</dbReference>
<evidence type="ECO:0000256" key="5">
    <source>
        <dbReference type="ARBA" id="ARBA00022679"/>
    </source>
</evidence>
<feature type="compositionally biased region" description="Basic and acidic residues" evidence="14">
    <location>
        <begin position="449"/>
        <end position="471"/>
    </location>
</feature>
<dbReference type="FunFam" id="1.10.510.10:FF:000449">
    <property type="entry name" value="Calcium/calmodulin-dependent protein kinase"/>
    <property type="match status" value="1"/>
</dbReference>
<accession>A0A4C2E6C1</accession>
<comment type="catalytic activity">
    <reaction evidence="11">
        <text>L-seryl-[protein] + ATP = O-phospho-L-seryl-[protein] + ADP + H(+)</text>
        <dbReference type="Rhea" id="RHEA:17989"/>
        <dbReference type="Rhea" id="RHEA-COMP:9863"/>
        <dbReference type="Rhea" id="RHEA-COMP:11604"/>
        <dbReference type="ChEBI" id="CHEBI:15378"/>
        <dbReference type="ChEBI" id="CHEBI:29999"/>
        <dbReference type="ChEBI" id="CHEBI:30616"/>
        <dbReference type="ChEBI" id="CHEBI:83421"/>
        <dbReference type="ChEBI" id="CHEBI:456216"/>
        <dbReference type="EC" id="2.7.11.17"/>
    </reaction>
</comment>
<evidence type="ECO:0000256" key="8">
    <source>
        <dbReference type="ARBA" id="ARBA00022840"/>
    </source>
</evidence>
<evidence type="ECO:0000256" key="2">
    <source>
        <dbReference type="ARBA" id="ARBA00012434"/>
    </source>
</evidence>
<feature type="compositionally biased region" description="Low complexity" evidence="14">
    <location>
        <begin position="393"/>
        <end position="410"/>
    </location>
</feature>
<dbReference type="Gene3D" id="1.10.510.10">
    <property type="entry name" value="Transferase(Phosphotransferase) domain 1"/>
    <property type="match status" value="1"/>
</dbReference>
<keyword evidence="4" id="KW-0597">Phosphoprotein</keyword>
<evidence type="ECO:0000256" key="11">
    <source>
        <dbReference type="ARBA" id="ARBA00047430"/>
    </source>
</evidence>
<evidence type="ECO:0000256" key="7">
    <source>
        <dbReference type="ARBA" id="ARBA00022777"/>
    </source>
</evidence>
<evidence type="ECO:0000256" key="13">
    <source>
        <dbReference type="RuleBase" id="RU000304"/>
    </source>
</evidence>
<dbReference type="EC" id="2.7.11.17" evidence="2"/>
<dbReference type="AlphaFoldDB" id="A0A4C2E6C1"/>
<dbReference type="CDD" id="cd05117">
    <property type="entry name" value="STKc_CAMK"/>
    <property type="match status" value="1"/>
</dbReference>
<evidence type="ECO:0000256" key="9">
    <source>
        <dbReference type="ARBA" id="ARBA00022860"/>
    </source>
</evidence>
<keyword evidence="6 12" id="KW-0547">Nucleotide-binding</keyword>
<dbReference type="InterPro" id="IPR011009">
    <property type="entry name" value="Kinase-like_dom_sf"/>
</dbReference>
<dbReference type="InterPro" id="IPR008271">
    <property type="entry name" value="Ser/Thr_kinase_AS"/>
</dbReference>
<comment type="catalytic activity">
    <reaction evidence="10">
        <text>L-threonyl-[protein] + ATP = O-phospho-L-threonyl-[protein] + ADP + H(+)</text>
        <dbReference type="Rhea" id="RHEA:46608"/>
        <dbReference type="Rhea" id="RHEA-COMP:11060"/>
        <dbReference type="Rhea" id="RHEA-COMP:11605"/>
        <dbReference type="ChEBI" id="CHEBI:15378"/>
        <dbReference type="ChEBI" id="CHEBI:30013"/>
        <dbReference type="ChEBI" id="CHEBI:30616"/>
        <dbReference type="ChEBI" id="CHEBI:61977"/>
        <dbReference type="ChEBI" id="CHEBI:456216"/>
        <dbReference type="EC" id="2.7.11.17"/>
    </reaction>
</comment>
<protein>
    <recommendedName>
        <fullName evidence="2">calcium/calmodulin-dependent protein kinase</fullName>
        <ecNumber evidence="2">2.7.11.17</ecNumber>
    </recommendedName>
</protein>
<evidence type="ECO:0000256" key="4">
    <source>
        <dbReference type="ARBA" id="ARBA00022553"/>
    </source>
</evidence>
<keyword evidence="8 12" id="KW-0067">ATP-binding</keyword>
<dbReference type="InterPro" id="IPR017441">
    <property type="entry name" value="Protein_kinase_ATP_BS"/>
</dbReference>
<evidence type="ECO:0000313" key="17">
    <source>
        <dbReference type="Proteomes" id="UP000301737"/>
    </source>
</evidence>
<evidence type="ECO:0000313" key="16">
    <source>
        <dbReference type="EMBL" id="GCE99303.1"/>
    </source>
</evidence>
<keyword evidence="17" id="KW-1185">Reference proteome</keyword>
<dbReference type="PROSITE" id="PS00107">
    <property type="entry name" value="PROTEIN_KINASE_ATP"/>
    <property type="match status" value="1"/>
</dbReference>
<dbReference type="EMBL" id="BIMX01000009">
    <property type="protein sequence ID" value="GCE99303.1"/>
    <property type="molecule type" value="Genomic_DNA"/>
</dbReference>
<keyword evidence="7 16" id="KW-0418">Kinase</keyword>
<dbReference type="GO" id="GO:0005524">
    <property type="term" value="F:ATP binding"/>
    <property type="evidence" value="ECO:0007669"/>
    <property type="project" value="UniProtKB-UniRule"/>
</dbReference>
<evidence type="ECO:0000256" key="12">
    <source>
        <dbReference type="PROSITE-ProRule" id="PRU10141"/>
    </source>
</evidence>
<dbReference type="SMART" id="SM00220">
    <property type="entry name" value="S_TKc"/>
    <property type="match status" value="1"/>
</dbReference>
<evidence type="ECO:0000259" key="15">
    <source>
        <dbReference type="PROSITE" id="PS50011"/>
    </source>
</evidence>
<feature type="region of interest" description="Disordered" evidence="14">
    <location>
        <begin position="393"/>
        <end position="415"/>
    </location>
</feature>
<feature type="binding site" evidence="12">
    <location>
        <position position="89"/>
    </location>
    <ligand>
        <name>ATP</name>
        <dbReference type="ChEBI" id="CHEBI:30616"/>
    </ligand>
</feature>
<evidence type="ECO:0000256" key="14">
    <source>
        <dbReference type="SAM" id="MobiDB-lite"/>
    </source>
</evidence>
<proteinExistence type="inferred from homology"/>
<dbReference type="PROSITE" id="PS50011">
    <property type="entry name" value="PROTEIN_KINASE_DOM"/>
    <property type="match status" value="1"/>
</dbReference>
<comment type="caution">
    <text evidence="16">The sequence shown here is derived from an EMBL/GenBank/DDBJ whole genome shotgun (WGS) entry which is preliminary data.</text>
</comment>
<keyword evidence="5" id="KW-0808">Transferase</keyword>
<dbReference type="PROSITE" id="PS00108">
    <property type="entry name" value="PROTEIN_KINASE_ST"/>
    <property type="match status" value="1"/>
</dbReference>
<sequence>MHNFSKDNRSRHNSEKENAKDSDTEASEVVAPSHVGGHRVSKLFNKLSGQPESYVNKRDYVFGRTLGAGTFGIVRQARRYSTKQNVAVKILLKKALKGNDVQLQMLYDELSILQKLRHPNIVRFEDWFESKDKFYIVTQLATGGELFERIIAKGHFTEVDAVKIVVQILNAVEYMHSQNIVHRDLKPENVLYIDPSDDSQLVIADFGIAKELHDNDELIFKAAGSLGYVAPEVLTTLGHGKPCDIWSLGVITYTLLCGYSPFAAESVQGFLEEVAEDQYPVKFHEQYWSKISVEAKRFILRALELNPHYRPTASELLCDPWITSRSNYTLDLLPHVKKQFDARKKFRDVVEIVKLNNRIEKLRNMYCEEGEEEDLQGNDLSSNKSLLDSVKSLSLQEPDPTASTPSTSPSRGFDDLKSSLTRSAFAQLVKAATTNTDKVLNYKDPLAAKSEEKQAKADETEITKTKDNNKK</sequence>
<feature type="domain" description="Protein kinase" evidence="15">
    <location>
        <begin position="60"/>
        <end position="322"/>
    </location>
</feature>
<feature type="compositionally biased region" description="Basic and acidic residues" evidence="14">
    <location>
        <begin position="1"/>
        <end position="23"/>
    </location>
</feature>
<organism evidence="16 17">
    <name type="scientific">Zygosaccharomyces mellis</name>
    <dbReference type="NCBI Taxonomy" id="42258"/>
    <lineage>
        <taxon>Eukaryota</taxon>
        <taxon>Fungi</taxon>
        <taxon>Dikarya</taxon>
        <taxon>Ascomycota</taxon>
        <taxon>Saccharomycotina</taxon>
        <taxon>Saccharomycetes</taxon>
        <taxon>Saccharomycetales</taxon>
        <taxon>Saccharomycetaceae</taxon>
        <taxon>Zygosaccharomyces</taxon>
    </lineage>
</organism>
<dbReference type="GO" id="GO:0004683">
    <property type="term" value="F:calcium/calmodulin-dependent protein kinase activity"/>
    <property type="evidence" value="ECO:0007669"/>
    <property type="project" value="UniProtKB-EC"/>
</dbReference>
<feature type="region of interest" description="Disordered" evidence="14">
    <location>
        <begin position="1"/>
        <end position="32"/>
    </location>
</feature>